<keyword evidence="1" id="KW-1185">Reference proteome</keyword>
<evidence type="ECO:0000313" key="1">
    <source>
        <dbReference type="Proteomes" id="UP000515158"/>
    </source>
</evidence>
<organism evidence="2">
    <name type="scientific">Thrips palmi</name>
    <name type="common">Melon thrips</name>
    <dbReference type="NCBI Taxonomy" id="161013"/>
    <lineage>
        <taxon>Eukaryota</taxon>
        <taxon>Metazoa</taxon>
        <taxon>Ecdysozoa</taxon>
        <taxon>Arthropoda</taxon>
        <taxon>Hexapoda</taxon>
        <taxon>Insecta</taxon>
        <taxon>Pterygota</taxon>
        <taxon>Neoptera</taxon>
        <taxon>Paraneoptera</taxon>
        <taxon>Thysanoptera</taxon>
        <taxon>Terebrantia</taxon>
        <taxon>Thripoidea</taxon>
        <taxon>Thripidae</taxon>
        <taxon>Thrips</taxon>
    </lineage>
</organism>
<dbReference type="RefSeq" id="XP_034242258.1">
    <property type="nucleotide sequence ID" value="XM_034386367.1"/>
</dbReference>
<gene>
    <name evidence="2" type="primary">LOC117645856</name>
</gene>
<sequence>MASRKEWPSRPPLSPPSPFREVEVMKNTSFCELVRPSLYFLRMFGVMPVDLRDGSFRWATFRTAHCFLAVVVFLRAAVRWTIRILTPNDSNKATGAAVTGTLLETSLFLLGPGAGSQLSFSLWVLQPRYFFARE</sequence>
<dbReference type="KEGG" id="tpal:117645856"/>
<proteinExistence type="predicted"/>
<dbReference type="GeneID" id="117645856"/>
<dbReference type="AlphaFoldDB" id="A0A6P8YQJ5"/>
<name>A0A6P8YQJ5_THRPL</name>
<dbReference type="InParanoid" id="A0A6P8YQJ5"/>
<reference evidence="2" key="1">
    <citation type="submission" date="2025-08" db="UniProtKB">
        <authorList>
            <consortium name="RefSeq"/>
        </authorList>
    </citation>
    <scope>IDENTIFICATION</scope>
    <source>
        <tissue evidence="2">Total insect</tissue>
    </source>
</reference>
<accession>A0A6P8YQJ5</accession>
<protein>
    <submittedName>
        <fullName evidence="2">Uncharacterized protein LOC117645856</fullName>
    </submittedName>
</protein>
<evidence type="ECO:0000313" key="2">
    <source>
        <dbReference type="RefSeq" id="XP_034242258.1"/>
    </source>
</evidence>
<dbReference type="Proteomes" id="UP000515158">
    <property type="component" value="Unplaced"/>
</dbReference>